<name>A0ABU5EVN3_9BACT</name>
<keyword evidence="2" id="KW-1185">Reference proteome</keyword>
<sequence>MSTVTLQLDDHKVEKLAAAAREQGIEIAVLLEKLADDFIARLKPAGTDFKKALAASVKENEELLRRLAK</sequence>
<dbReference type="RefSeq" id="WP_261189207.1">
    <property type="nucleotide sequence ID" value="NZ_JAXBLV010000110.1"/>
</dbReference>
<organism evidence="1 2">
    <name type="scientific">Gemmata algarum</name>
    <dbReference type="NCBI Taxonomy" id="2975278"/>
    <lineage>
        <taxon>Bacteria</taxon>
        <taxon>Pseudomonadati</taxon>
        <taxon>Planctomycetota</taxon>
        <taxon>Planctomycetia</taxon>
        <taxon>Gemmatales</taxon>
        <taxon>Gemmataceae</taxon>
        <taxon>Gemmata</taxon>
    </lineage>
</organism>
<proteinExistence type="predicted"/>
<comment type="caution">
    <text evidence="1">The sequence shown here is derived from an EMBL/GenBank/DDBJ whole genome shotgun (WGS) entry which is preliminary data.</text>
</comment>
<dbReference type="EMBL" id="JAXBLV010000110">
    <property type="protein sequence ID" value="MDY3559357.1"/>
    <property type="molecule type" value="Genomic_DNA"/>
</dbReference>
<evidence type="ECO:0008006" key="3">
    <source>
        <dbReference type="Google" id="ProtNLM"/>
    </source>
</evidence>
<reference evidence="2" key="1">
    <citation type="journal article" date="2023" name="Mar. Drugs">
        <title>Gemmata algarum, a Novel Planctomycete Isolated from an Algal Mat, Displays Antimicrobial Activity.</title>
        <authorList>
            <person name="Kumar G."/>
            <person name="Kallscheuer N."/>
            <person name="Kashif M."/>
            <person name="Ahamad S."/>
            <person name="Jagadeeshwari U."/>
            <person name="Pannikurungottu S."/>
            <person name="Haufschild T."/>
            <person name="Kabuu M."/>
            <person name="Sasikala C."/>
            <person name="Jogler C."/>
            <person name="Ramana C."/>
        </authorList>
    </citation>
    <scope>NUCLEOTIDE SEQUENCE [LARGE SCALE GENOMIC DNA]</scope>
    <source>
        <strain evidence="2">JC673</strain>
    </source>
</reference>
<evidence type="ECO:0000313" key="2">
    <source>
        <dbReference type="Proteomes" id="UP001272242"/>
    </source>
</evidence>
<accession>A0ABU5EVN3</accession>
<gene>
    <name evidence="1" type="ORF">R5W23_000349</name>
</gene>
<protein>
    <recommendedName>
        <fullName evidence="3">DNA-binding protein</fullName>
    </recommendedName>
</protein>
<dbReference type="Proteomes" id="UP001272242">
    <property type="component" value="Unassembled WGS sequence"/>
</dbReference>
<evidence type="ECO:0000313" key="1">
    <source>
        <dbReference type="EMBL" id="MDY3559357.1"/>
    </source>
</evidence>